<gene>
    <name evidence="2" type="ORF">GCM10010923_13680</name>
</gene>
<dbReference type="Proteomes" id="UP000603317">
    <property type="component" value="Unassembled WGS sequence"/>
</dbReference>
<evidence type="ECO:0008006" key="4">
    <source>
        <dbReference type="Google" id="ProtNLM"/>
    </source>
</evidence>
<dbReference type="SUPFAM" id="SSF56935">
    <property type="entry name" value="Porins"/>
    <property type="match status" value="1"/>
</dbReference>
<evidence type="ECO:0000313" key="2">
    <source>
        <dbReference type="EMBL" id="GGA05236.1"/>
    </source>
</evidence>
<evidence type="ECO:0000256" key="1">
    <source>
        <dbReference type="SAM" id="SignalP"/>
    </source>
</evidence>
<reference evidence="3" key="1">
    <citation type="journal article" date="2019" name="Int. J. Syst. Evol. Microbiol.">
        <title>The Global Catalogue of Microorganisms (GCM) 10K type strain sequencing project: providing services to taxonomists for standard genome sequencing and annotation.</title>
        <authorList>
            <consortium name="The Broad Institute Genomics Platform"/>
            <consortium name="The Broad Institute Genome Sequencing Center for Infectious Disease"/>
            <person name="Wu L."/>
            <person name="Ma J."/>
        </authorList>
    </citation>
    <scope>NUCLEOTIDE SEQUENCE [LARGE SCALE GENOMIC DNA]</scope>
    <source>
        <strain evidence="3">CGMCC 1.15297</strain>
    </source>
</reference>
<protein>
    <recommendedName>
        <fullName evidence="4">Preprotein translocase subunit YajC</fullName>
    </recommendedName>
</protein>
<feature type="signal peptide" evidence="1">
    <location>
        <begin position="1"/>
        <end position="23"/>
    </location>
</feature>
<organism evidence="2 3">
    <name type="scientific">Blastomonas marina</name>
    <dbReference type="NCBI Taxonomy" id="1867408"/>
    <lineage>
        <taxon>Bacteria</taxon>
        <taxon>Pseudomonadati</taxon>
        <taxon>Pseudomonadota</taxon>
        <taxon>Alphaproteobacteria</taxon>
        <taxon>Sphingomonadales</taxon>
        <taxon>Sphingomonadaceae</taxon>
        <taxon>Blastomonas</taxon>
    </lineage>
</organism>
<evidence type="ECO:0000313" key="3">
    <source>
        <dbReference type="Proteomes" id="UP000603317"/>
    </source>
</evidence>
<accession>A0ABQ1FBP8</accession>
<proteinExistence type="predicted"/>
<keyword evidence="1" id="KW-0732">Signal</keyword>
<sequence length="558" mass="58089">MRIVPLLSGAVALAAITATPLQAQAIGAESVVDEDTGTDDDISASTRRGPRYSITPYIEAQQVALFQIRPGDDVATYSVLAAGVDMTAAARRVQGGLSLRYERRIQWDDDIGDSDTVSGIGRVAVAVVPDTLQIEAGGLATRTRTDGAAFPGQLDIGDSVSQVYSVYAGPSVQTRVGDVTAQASYRAGHSKVEAPNAIVSATTGDRVDLFDESTTHQATARVASAPGGVLPVGVGVGGSYYREDVSNLDQRVEDIRLRADVTLPVSPTLAFVAGVGYEDVEVSGRDALRDAAGDPVIGPDGRFVTDPASPRILAYDVEGVIYDAGVLWRPSRRTALQATIGKKYGTLSLTGSFSWQPTSRTSLNVGVYDTVTGFGGSLVNSLASLPTDFGVIRNPVTGELSGCVIGTEGGNCVSGAFGNLRAAAYRARGVSAGYNVDLGTAQAGIAAGYERRELIGSQGTVFADLDGLIDETYFTTAYLGGKIDRRSGYSTNAYLSLFDAADQAGGGLNGAIGAQAAYYRELIDNLSATAAVGIDGVELEDAVDVWTASARLGLRYSF</sequence>
<keyword evidence="3" id="KW-1185">Reference proteome</keyword>
<feature type="chain" id="PRO_5045708325" description="Preprotein translocase subunit YajC" evidence="1">
    <location>
        <begin position="24"/>
        <end position="558"/>
    </location>
</feature>
<name>A0ABQ1FBP8_9SPHN</name>
<dbReference type="EMBL" id="BMID01000001">
    <property type="protein sequence ID" value="GGA05236.1"/>
    <property type="molecule type" value="Genomic_DNA"/>
</dbReference>
<comment type="caution">
    <text evidence="2">The sequence shown here is derived from an EMBL/GenBank/DDBJ whole genome shotgun (WGS) entry which is preliminary data.</text>
</comment>
<dbReference type="RefSeq" id="WP_188641991.1">
    <property type="nucleotide sequence ID" value="NZ_BMID01000001.1"/>
</dbReference>